<dbReference type="GO" id="GO:0004799">
    <property type="term" value="F:thymidylate synthase activity"/>
    <property type="evidence" value="ECO:0007669"/>
    <property type="project" value="UniProtKB-UniRule"/>
</dbReference>
<dbReference type="SUPFAM" id="SSF64496">
    <property type="entry name" value="DNA-binding domain of intron-encoded endonucleases"/>
    <property type="match status" value="1"/>
</dbReference>
<dbReference type="OrthoDB" id="9774633at2"/>
<evidence type="ECO:0000256" key="1">
    <source>
        <dbReference type="ARBA" id="ARBA00011947"/>
    </source>
</evidence>
<comment type="caution">
    <text evidence="6">The sequence shown here is derived from an EMBL/GenBank/DDBJ whole genome shotgun (WGS) entry which is preliminary data.</text>
</comment>
<dbReference type="EC" id="2.1.1.45" evidence="1 4"/>
<proteinExistence type="predicted"/>
<dbReference type="PANTHER" id="PTHR11548:SF1">
    <property type="entry name" value="THYMIDYLATE SYNTHASE 1"/>
    <property type="match status" value="1"/>
</dbReference>
<dbReference type="GO" id="GO:0006231">
    <property type="term" value="P:dTMP biosynthetic process"/>
    <property type="evidence" value="ECO:0007669"/>
    <property type="project" value="InterPro"/>
</dbReference>
<dbReference type="EMBL" id="SRIO01000060">
    <property type="protein sequence ID" value="TFZ80548.1"/>
    <property type="molecule type" value="Genomic_DNA"/>
</dbReference>
<sequence>MKLEYPDEYSIDKDILAASNRYSKSTCMWASHEEQGWNTSTGTPFFATSPDGVEELFPSIGDIERRYGLNISAVHRCLNGKLKSHHGWSGFRYASANGEVLRFRQCDQVKQVIASIKHDPDSRRHIINLWHTPSMVHASLPCCHGSIIQFYVCNGRLSCQMYQRSADLFLGVPVNIASYALLTHMVAQVCDLEVGEFIWTGGDCHIYLNHVDQVLTQIERGPYNHPQLLLDRSIKDIDDFRAEHITLVNYLHHPAIKGEVAV</sequence>
<dbReference type="InterPro" id="IPR045097">
    <property type="entry name" value="Thymidate_synth/dCMP_Mease"/>
</dbReference>
<keyword evidence="3 6" id="KW-0808">Transferase</keyword>
<dbReference type="GO" id="GO:0005829">
    <property type="term" value="C:cytosol"/>
    <property type="evidence" value="ECO:0007669"/>
    <property type="project" value="TreeGrafter"/>
</dbReference>
<dbReference type="PRINTS" id="PR00108">
    <property type="entry name" value="THYMDSNTHASE"/>
</dbReference>
<keyword evidence="7" id="KW-1185">Reference proteome</keyword>
<feature type="domain" description="Thymidylate synthase/dCMP hydroxymethylase" evidence="5">
    <location>
        <begin position="60"/>
        <end position="262"/>
    </location>
</feature>
<dbReference type="InterPro" id="IPR023451">
    <property type="entry name" value="Thymidate_synth/dCMP_Mease_dom"/>
</dbReference>
<dbReference type="PANTHER" id="PTHR11548">
    <property type="entry name" value="THYMIDYLATE SYNTHASE 1"/>
    <property type="match status" value="1"/>
</dbReference>
<dbReference type="AlphaFoldDB" id="A0A4Z0F6U8"/>
<dbReference type="InterPro" id="IPR036926">
    <property type="entry name" value="Thymidate_synth/dCMP_Mease_sf"/>
</dbReference>
<gene>
    <name evidence="6" type="primary">thyA</name>
    <name evidence="6" type="ORF">E4680_13860</name>
</gene>
<evidence type="ECO:0000256" key="4">
    <source>
        <dbReference type="NCBIfam" id="TIGR03284"/>
    </source>
</evidence>
<dbReference type="SUPFAM" id="SSF55831">
    <property type="entry name" value="Thymidylate synthase/dCMP hydroxymethylase"/>
    <property type="match status" value="1"/>
</dbReference>
<evidence type="ECO:0000313" key="7">
    <source>
        <dbReference type="Proteomes" id="UP000297890"/>
    </source>
</evidence>
<evidence type="ECO:0000259" key="5">
    <source>
        <dbReference type="Pfam" id="PF00303"/>
    </source>
</evidence>
<dbReference type="InterPro" id="IPR000398">
    <property type="entry name" value="Thymidylate_synthase"/>
</dbReference>
<protein>
    <recommendedName>
        <fullName evidence="1 4">Thymidylate synthase</fullName>
        <ecNumber evidence="1 4">2.1.1.45</ecNumber>
    </recommendedName>
</protein>
<dbReference type="Gene3D" id="3.30.572.10">
    <property type="entry name" value="Thymidylate synthase/dCMP hydroxymethylase domain"/>
    <property type="match status" value="1"/>
</dbReference>
<evidence type="ECO:0000313" key="6">
    <source>
        <dbReference type="EMBL" id="TFZ80548.1"/>
    </source>
</evidence>
<reference evidence="6 7" key="1">
    <citation type="journal article" date="2019" name="ISME J.">
        <title>Candidatus Macondimonas diazotrophica, a novel gammaproteobacterial genus dominating crude-oil-contaminated coastal sediments.</title>
        <authorList>
            <person name="Karthikeyan S."/>
            <person name="Konstantinidis K."/>
        </authorList>
    </citation>
    <scope>NUCLEOTIDE SEQUENCE [LARGE SCALE GENOMIC DNA]</scope>
    <source>
        <strain evidence="6 7">KTK01</strain>
    </source>
</reference>
<evidence type="ECO:0000256" key="3">
    <source>
        <dbReference type="ARBA" id="ARBA00022679"/>
    </source>
</evidence>
<dbReference type="Pfam" id="PF00303">
    <property type="entry name" value="Thymidylat_synt"/>
    <property type="match status" value="1"/>
</dbReference>
<dbReference type="Proteomes" id="UP000297890">
    <property type="component" value="Unassembled WGS sequence"/>
</dbReference>
<keyword evidence="2 6" id="KW-0489">Methyltransferase</keyword>
<dbReference type="GO" id="GO:0032259">
    <property type="term" value="P:methylation"/>
    <property type="evidence" value="ECO:0007669"/>
    <property type="project" value="UniProtKB-KW"/>
</dbReference>
<organism evidence="6 7">
    <name type="scientific">Candidatus Macondimonas diazotrophica</name>
    <dbReference type="NCBI Taxonomy" id="2305248"/>
    <lineage>
        <taxon>Bacteria</taxon>
        <taxon>Pseudomonadati</taxon>
        <taxon>Pseudomonadota</taxon>
        <taxon>Gammaproteobacteria</taxon>
        <taxon>Chromatiales</taxon>
        <taxon>Ectothiorhodospiraceae</taxon>
        <taxon>Candidatus Macondimonas</taxon>
    </lineage>
</organism>
<name>A0A4Z0F6U8_9GAMM</name>
<evidence type="ECO:0000256" key="2">
    <source>
        <dbReference type="ARBA" id="ARBA00022603"/>
    </source>
</evidence>
<dbReference type="NCBIfam" id="TIGR03284">
    <property type="entry name" value="thym_sym"/>
    <property type="match status" value="1"/>
</dbReference>
<dbReference type="CDD" id="cd00351">
    <property type="entry name" value="TS_Pyrimidine_HMase"/>
    <property type="match status" value="1"/>
</dbReference>
<accession>A0A4Z0F6U8</accession>